<dbReference type="KEGG" id="hch:HCH_04876"/>
<sequence length="85" mass="9216">MTAVEDIWFCSPRDPMAVMLVGELSQALRHLTGDDGRSHATVNMGMSLLRFMGNIGIRICLSVSPNGCNQIPDKGNRSGVLGNRK</sequence>
<accession>Q2SCQ7</accession>
<reference evidence="1 2" key="1">
    <citation type="journal article" date="2005" name="Nucleic Acids Res.">
        <title>Genomic blueprint of Hahella chejuensis, a marine microbe producing an algicidal agent.</title>
        <authorList>
            <person name="Jeong H."/>
            <person name="Yim J.H."/>
            <person name="Lee C."/>
            <person name="Choi S.-H."/>
            <person name="Park Y.K."/>
            <person name="Yoon S.H."/>
            <person name="Hur C.-G."/>
            <person name="Kang H.-Y."/>
            <person name="Kim D."/>
            <person name="Lee H.H."/>
            <person name="Park K.H."/>
            <person name="Park S.-H."/>
            <person name="Park H.-S."/>
            <person name="Lee H.K."/>
            <person name="Oh T.K."/>
            <person name="Kim J.F."/>
        </authorList>
    </citation>
    <scope>NUCLEOTIDE SEQUENCE [LARGE SCALE GENOMIC DNA]</scope>
    <source>
        <strain evidence="1 2">KCTC 2396</strain>
    </source>
</reference>
<dbReference type="Proteomes" id="UP000000238">
    <property type="component" value="Chromosome"/>
</dbReference>
<evidence type="ECO:0000313" key="2">
    <source>
        <dbReference type="Proteomes" id="UP000000238"/>
    </source>
</evidence>
<dbReference type="STRING" id="349521.HCH_04876"/>
<organism evidence="1 2">
    <name type="scientific">Hahella chejuensis (strain KCTC 2396)</name>
    <dbReference type="NCBI Taxonomy" id="349521"/>
    <lineage>
        <taxon>Bacteria</taxon>
        <taxon>Pseudomonadati</taxon>
        <taxon>Pseudomonadota</taxon>
        <taxon>Gammaproteobacteria</taxon>
        <taxon>Oceanospirillales</taxon>
        <taxon>Hahellaceae</taxon>
        <taxon>Hahella</taxon>
    </lineage>
</organism>
<proteinExistence type="predicted"/>
<dbReference type="AlphaFoldDB" id="Q2SCQ7"/>
<keyword evidence="2" id="KW-1185">Reference proteome</keyword>
<protein>
    <submittedName>
        <fullName evidence="1">Uncharacterized protein</fullName>
    </submittedName>
</protein>
<dbReference type="EMBL" id="CP000155">
    <property type="protein sequence ID" value="ABC31567.1"/>
    <property type="molecule type" value="Genomic_DNA"/>
</dbReference>
<gene>
    <name evidence="1" type="ordered locus">HCH_04876</name>
</gene>
<name>Q2SCQ7_HAHCH</name>
<dbReference type="OrthoDB" id="9803233at2"/>
<dbReference type="HOGENOM" id="CLU_2508100_0_0_6"/>
<dbReference type="RefSeq" id="WP_011398632.1">
    <property type="nucleotide sequence ID" value="NC_007645.1"/>
</dbReference>
<evidence type="ECO:0000313" key="1">
    <source>
        <dbReference type="EMBL" id="ABC31567.1"/>
    </source>
</evidence>